<dbReference type="Proteomes" id="UP000637720">
    <property type="component" value="Unassembled WGS sequence"/>
</dbReference>
<dbReference type="InterPro" id="IPR018094">
    <property type="entry name" value="Thymidylate_kinase"/>
</dbReference>
<dbReference type="Pfam" id="PF02223">
    <property type="entry name" value="Thymidylate_kin"/>
    <property type="match status" value="1"/>
</dbReference>
<keyword evidence="8 11" id="KW-0067">ATP-binding</keyword>
<protein>
    <recommendedName>
        <fullName evidence="3 11">Thymidylate kinase</fullName>
        <ecNumber evidence="2 11">2.7.4.9</ecNumber>
    </recommendedName>
    <alternativeName>
        <fullName evidence="11">dTMP kinase</fullName>
    </alternativeName>
</protein>
<dbReference type="SUPFAM" id="SSF52540">
    <property type="entry name" value="P-loop containing nucleoside triphosphate hydrolases"/>
    <property type="match status" value="1"/>
</dbReference>
<sequence>MASGLFITFEGPDGAGKTTQLRRLASFLAPRLKRPVITTREPGGTRIGDAIRAILLDPAHVELCREAEVLLYAASRAQHVAERIRPALAAGAVVLCDRYVDASLAYQAAGLGVDPAVVAAINRFATGGLLPHRTYLLDIDPAEGLRRVRARRGQGADRIEQKALAYHQRVREAFLRLAANDPQRIRVLDASRPEEEIAREIAADCWALCRRLQLETGGSKDEAGCGGGPGQG</sequence>
<evidence type="ECO:0000256" key="2">
    <source>
        <dbReference type="ARBA" id="ARBA00012980"/>
    </source>
</evidence>
<comment type="caution">
    <text evidence="13">The sequence shown here is derived from an EMBL/GenBank/DDBJ whole genome shotgun (WGS) entry which is preliminary data.</text>
</comment>
<dbReference type="InterPro" id="IPR039430">
    <property type="entry name" value="Thymidylate_kin-like_dom"/>
</dbReference>
<reference evidence="13" key="2">
    <citation type="submission" date="2020-09" db="EMBL/GenBank/DDBJ databases">
        <authorList>
            <person name="Sun Q."/>
            <person name="Ohkuma M."/>
        </authorList>
    </citation>
    <scope>NUCLEOTIDE SEQUENCE</scope>
    <source>
        <strain evidence="13">JCM 14719</strain>
    </source>
</reference>
<evidence type="ECO:0000256" key="5">
    <source>
        <dbReference type="ARBA" id="ARBA00022727"/>
    </source>
</evidence>
<evidence type="ECO:0000256" key="1">
    <source>
        <dbReference type="ARBA" id="ARBA00009776"/>
    </source>
</evidence>
<dbReference type="FunFam" id="3.40.50.300:FF:000225">
    <property type="entry name" value="Thymidylate kinase"/>
    <property type="match status" value="1"/>
</dbReference>
<evidence type="ECO:0000256" key="10">
    <source>
        <dbReference type="ARBA" id="ARBA00057735"/>
    </source>
</evidence>
<evidence type="ECO:0000259" key="12">
    <source>
        <dbReference type="Pfam" id="PF02223"/>
    </source>
</evidence>
<gene>
    <name evidence="11 13" type="primary">tmk</name>
    <name evidence="13" type="ORF">GCM10007043_16170</name>
</gene>
<dbReference type="GO" id="GO:0004798">
    <property type="term" value="F:dTMP kinase activity"/>
    <property type="evidence" value="ECO:0007669"/>
    <property type="project" value="UniProtKB-UniRule"/>
</dbReference>
<dbReference type="Gene3D" id="3.40.50.300">
    <property type="entry name" value="P-loop containing nucleotide triphosphate hydrolases"/>
    <property type="match status" value="1"/>
</dbReference>
<evidence type="ECO:0000256" key="3">
    <source>
        <dbReference type="ARBA" id="ARBA00017144"/>
    </source>
</evidence>
<dbReference type="GO" id="GO:0006233">
    <property type="term" value="P:dTDP biosynthetic process"/>
    <property type="evidence" value="ECO:0007669"/>
    <property type="project" value="InterPro"/>
</dbReference>
<evidence type="ECO:0000256" key="7">
    <source>
        <dbReference type="ARBA" id="ARBA00022777"/>
    </source>
</evidence>
<dbReference type="InterPro" id="IPR027417">
    <property type="entry name" value="P-loop_NTPase"/>
</dbReference>
<evidence type="ECO:0000256" key="8">
    <source>
        <dbReference type="ARBA" id="ARBA00022840"/>
    </source>
</evidence>
<keyword evidence="6 11" id="KW-0547">Nucleotide-binding</keyword>
<dbReference type="GO" id="GO:0005524">
    <property type="term" value="F:ATP binding"/>
    <property type="evidence" value="ECO:0007669"/>
    <property type="project" value="UniProtKB-UniRule"/>
</dbReference>
<keyword evidence="7 11" id="KW-0418">Kinase</keyword>
<dbReference type="CDD" id="cd01672">
    <property type="entry name" value="TMPK"/>
    <property type="match status" value="1"/>
</dbReference>
<dbReference type="PANTHER" id="PTHR10344:SF4">
    <property type="entry name" value="UMP-CMP KINASE 2, MITOCHONDRIAL"/>
    <property type="match status" value="1"/>
</dbReference>
<dbReference type="EMBL" id="BMOF01000033">
    <property type="protein sequence ID" value="GGK02922.1"/>
    <property type="molecule type" value="Genomic_DNA"/>
</dbReference>
<reference evidence="13" key="1">
    <citation type="journal article" date="2014" name="Int. J. Syst. Evol. Microbiol.">
        <title>Complete genome sequence of Corynebacterium casei LMG S-19264T (=DSM 44701T), isolated from a smear-ripened cheese.</title>
        <authorList>
            <consortium name="US DOE Joint Genome Institute (JGI-PGF)"/>
            <person name="Walter F."/>
            <person name="Albersmeier A."/>
            <person name="Kalinowski J."/>
            <person name="Ruckert C."/>
        </authorList>
    </citation>
    <scope>NUCLEOTIDE SEQUENCE</scope>
    <source>
        <strain evidence="13">JCM 14719</strain>
    </source>
</reference>
<keyword evidence="4 11" id="KW-0808">Transferase</keyword>
<dbReference type="EC" id="2.7.4.9" evidence="2 11"/>
<evidence type="ECO:0000256" key="11">
    <source>
        <dbReference type="HAMAP-Rule" id="MF_00165"/>
    </source>
</evidence>
<keyword evidence="5 11" id="KW-0545">Nucleotide biosynthesis</keyword>
<dbReference type="NCBIfam" id="TIGR00041">
    <property type="entry name" value="DTMP_kinase"/>
    <property type="match status" value="1"/>
</dbReference>
<dbReference type="GO" id="GO:0006235">
    <property type="term" value="P:dTTP biosynthetic process"/>
    <property type="evidence" value="ECO:0007669"/>
    <property type="project" value="UniProtKB-UniRule"/>
</dbReference>
<dbReference type="RefSeq" id="WP_229725787.1">
    <property type="nucleotide sequence ID" value="NZ_BMOF01000033.1"/>
</dbReference>
<evidence type="ECO:0000313" key="14">
    <source>
        <dbReference type="Proteomes" id="UP000637720"/>
    </source>
</evidence>
<dbReference type="HAMAP" id="MF_00165">
    <property type="entry name" value="Thymidylate_kinase"/>
    <property type="match status" value="1"/>
</dbReference>
<keyword evidence="14" id="KW-1185">Reference proteome</keyword>
<evidence type="ECO:0000256" key="6">
    <source>
        <dbReference type="ARBA" id="ARBA00022741"/>
    </source>
</evidence>
<feature type="domain" description="Thymidylate kinase-like" evidence="12">
    <location>
        <begin position="9"/>
        <end position="201"/>
    </location>
</feature>
<dbReference type="GO" id="GO:0006227">
    <property type="term" value="P:dUDP biosynthetic process"/>
    <property type="evidence" value="ECO:0007669"/>
    <property type="project" value="TreeGrafter"/>
</dbReference>
<feature type="binding site" evidence="11">
    <location>
        <begin position="11"/>
        <end position="18"/>
    </location>
    <ligand>
        <name>ATP</name>
        <dbReference type="ChEBI" id="CHEBI:30616"/>
    </ligand>
</feature>
<comment type="similarity">
    <text evidence="1 11">Belongs to the thymidylate kinase family.</text>
</comment>
<dbReference type="AlphaFoldDB" id="A0A8J3B9G1"/>
<evidence type="ECO:0000256" key="4">
    <source>
        <dbReference type="ARBA" id="ARBA00022679"/>
    </source>
</evidence>
<organism evidence="13 14">
    <name type="scientific">Calditerricola satsumensis</name>
    <dbReference type="NCBI Taxonomy" id="373054"/>
    <lineage>
        <taxon>Bacteria</taxon>
        <taxon>Bacillati</taxon>
        <taxon>Bacillota</taxon>
        <taxon>Bacilli</taxon>
        <taxon>Bacillales</taxon>
        <taxon>Bacillaceae</taxon>
        <taxon>Calditerricola</taxon>
    </lineage>
</organism>
<evidence type="ECO:0000256" key="9">
    <source>
        <dbReference type="ARBA" id="ARBA00048743"/>
    </source>
</evidence>
<dbReference type="GO" id="GO:0005829">
    <property type="term" value="C:cytosol"/>
    <property type="evidence" value="ECO:0007669"/>
    <property type="project" value="TreeGrafter"/>
</dbReference>
<accession>A0A8J3B9G1</accession>
<comment type="function">
    <text evidence="10 11">Phosphorylation of dTMP to form dTDP in both de novo and salvage pathways of dTTP synthesis.</text>
</comment>
<name>A0A8J3B9G1_9BACI</name>
<evidence type="ECO:0000313" key="13">
    <source>
        <dbReference type="EMBL" id="GGK02922.1"/>
    </source>
</evidence>
<proteinExistence type="inferred from homology"/>
<comment type="catalytic activity">
    <reaction evidence="9 11">
        <text>dTMP + ATP = dTDP + ADP</text>
        <dbReference type="Rhea" id="RHEA:13517"/>
        <dbReference type="ChEBI" id="CHEBI:30616"/>
        <dbReference type="ChEBI" id="CHEBI:58369"/>
        <dbReference type="ChEBI" id="CHEBI:63528"/>
        <dbReference type="ChEBI" id="CHEBI:456216"/>
        <dbReference type="EC" id="2.7.4.9"/>
    </reaction>
</comment>
<dbReference type="PANTHER" id="PTHR10344">
    <property type="entry name" value="THYMIDYLATE KINASE"/>
    <property type="match status" value="1"/>
</dbReference>